<dbReference type="PANTHER" id="PTHR10921:SF1">
    <property type="entry name" value="NUCLEAR DISTRIBUTION PROTEIN NUDE HOMOLOG"/>
    <property type="match status" value="1"/>
</dbReference>
<dbReference type="GO" id="GO:0007059">
    <property type="term" value="P:chromosome segregation"/>
    <property type="evidence" value="ECO:0007669"/>
    <property type="project" value="TreeGrafter"/>
</dbReference>
<dbReference type="GO" id="GO:0007020">
    <property type="term" value="P:microtubule nucleation"/>
    <property type="evidence" value="ECO:0007669"/>
    <property type="project" value="TreeGrafter"/>
</dbReference>
<reference evidence="4" key="1">
    <citation type="submission" date="2020-07" db="EMBL/GenBank/DDBJ databases">
        <title>Multicomponent nature underlies the extraordinary mechanical properties of spider dragline silk.</title>
        <authorList>
            <person name="Kono N."/>
            <person name="Nakamura H."/>
            <person name="Mori M."/>
            <person name="Yoshida Y."/>
            <person name="Ohtoshi R."/>
            <person name="Malay A.D."/>
            <person name="Moran D.A.P."/>
            <person name="Tomita M."/>
            <person name="Numata K."/>
            <person name="Arakawa K."/>
        </authorList>
    </citation>
    <scope>NUCLEOTIDE SEQUENCE</scope>
</reference>
<dbReference type="GO" id="GO:0005813">
    <property type="term" value="C:centrosome"/>
    <property type="evidence" value="ECO:0007669"/>
    <property type="project" value="TreeGrafter"/>
</dbReference>
<dbReference type="GO" id="GO:0047496">
    <property type="term" value="P:vesicle transport along microtubule"/>
    <property type="evidence" value="ECO:0007669"/>
    <property type="project" value="TreeGrafter"/>
</dbReference>
<dbReference type="EMBL" id="BMAO01038624">
    <property type="protein sequence ID" value="GFR26019.1"/>
    <property type="molecule type" value="Genomic_DNA"/>
</dbReference>
<evidence type="ECO:0000256" key="3">
    <source>
        <dbReference type="SAM" id="Coils"/>
    </source>
</evidence>
<accession>A0A8X6LZR2</accession>
<evidence type="ECO:0000256" key="2">
    <source>
        <dbReference type="ARBA" id="ARBA00023054"/>
    </source>
</evidence>
<keyword evidence="2 3" id="KW-0175">Coiled coil</keyword>
<dbReference type="InterPro" id="IPR033494">
    <property type="entry name" value="NUDE"/>
</dbReference>
<dbReference type="GO" id="GO:0005871">
    <property type="term" value="C:kinesin complex"/>
    <property type="evidence" value="ECO:0007669"/>
    <property type="project" value="TreeGrafter"/>
</dbReference>
<gene>
    <name evidence="4" type="ORF">TNCT_211791</name>
</gene>
<evidence type="ECO:0000256" key="1">
    <source>
        <dbReference type="ARBA" id="ARBA00007429"/>
    </source>
</evidence>
<feature type="coiled-coil region" evidence="3">
    <location>
        <begin position="32"/>
        <end position="84"/>
    </location>
</feature>
<dbReference type="PANTHER" id="PTHR10921">
    <property type="entry name" value="NUCLEAR DISTRIBUTION PROTEIN NUDE HOMOLOG 1"/>
    <property type="match status" value="1"/>
</dbReference>
<dbReference type="OrthoDB" id="5877028at2759"/>
<protein>
    <submittedName>
        <fullName evidence="4">Uncharacterized protein</fullName>
    </submittedName>
</protein>
<sequence length="106" mass="11880">MMKNIRIALSPLAYNDRNVKPGCCRHCACGKFSDVQQELEEFQEGSRDLETELEAQLTQAEAKNKELAAANSQLKVECERLQELFGSGFDTLDKDVLRCLLGLKSV</sequence>
<evidence type="ECO:0000313" key="4">
    <source>
        <dbReference type="EMBL" id="GFR26019.1"/>
    </source>
</evidence>
<organism evidence="4 5">
    <name type="scientific">Trichonephila clavata</name>
    <name type="common">Joro spider</name>
    <name type="synonym">Nephila clavata</name>
    <dbReference type="NCBI Taxonomy" id="2740835"/>
    <lineage>
        <taxon>Eukaryota</taxon>
        <taxon>Metazoa</taxon>
        <taxon>Ecdysozoa</taxon>
        <taxon>Arthropoda</taxon>
        <taxon>Chelicerata</taxon>
        <taxon>Arachnida</taxon>
        <taxon>Araneae</taxon>
        <taxon>Araneomorphae</taxon>
        <taxon>Entelegynae</taxon>
        <taxon>Araneoidea</taxon>
        <taxon>Nephilidae</taxon>
        <taxon>Trichonephila</taxon>
    </lineage>
</organism>
<dbReference type="AlphaFoldDB" id="A0A8X6LZR2"/>
<proteinExistence type="inferred from homology"/>
<dbReference type="Proteomes" id="UP000887116">
    <property type="component" value="Unassembled WGS sequence"/>
</dbReference>
<keyword evidence="5" id="KW-1185">Reference proteome</keyword>
<dbReference type="GO" id="GO:0000132">
    <property type="term" value="P:establishment of mitotic spindle orientation"/>
    <property type="evidence" value="ECO:0007669"/>
    <property type="project" value="TreeGrafter"/>
</dbReference>
<name>A0A8X6LZR2_TRICU</name>
<dbReference type="GO" id="GO:0007100">
    <property type="term" value="P:mitotic centrosome separation"/>
    <property type="evidence" value="ECO:0007669"/>
    <property type="project" value="TreeGrafter"/>
</dbReference>
<comment type="caution">
    <text evidence="4">The sequence shown here is derived from an EMBL/GenBank/DDBJ whole genome shotgun (WGS) entry which is preliminary data.</text>
</comment>
<comment type="similarity">
    <text evidence="1">Belongs to the nudE family.</text>
</comment>
<dbReference type="GO" id="GO:0000776">
    <property type="term" value="C:kinetochore"/>
    <property type="evidence" value="ECO:0007669"/>
    <property type="project" value="TreeGrafter"/>
</dbReference>
<dbReference type="GO" id="GO:0008017">
    <property type="term" value="F:microtubule binding"/>
    <property type="evidence" value="ECO:0007669"/>
    <property type="project" value="InterPro"/>
</dbReference>
<dbReference type="GO" id="GO:0051642">
    <property type="term" value="P:centrosome localization"/>
    <property type="evidence" value="ECO:0007669"/>
    <property type="project" value="TreeGrafter"/>
</dbReference>
<evidence type="ECO:0000313" key="5">
    <source>
        <dbReference type="Proteomes" id="UP000887116"/>
    </source>
</evidence>